<protein>
    <submittedName>
        <fullName evidence="2">Uncharacterized protein</fullName>
    </submittedName>
</protein>
<feature type="compositionally biased region" description="Basic and acidic residues" evidence="1">
    <location>
        <begin position="26"/>
        <end position="46"/>
    </location>
</feature>
<accession>A0A0J6W0A6</accession>
<feature type="region of interest" description="Disordered" evidence="1">
    <location>
        <begin position="24"/>
        <end position="61"/>
    </location>
</feature>
<reference evidence="2 3" key="1">
    <citation type="submission" date="2015-03" db="EMBL/GenBank/DDBJ databases">
        <title>Genome sequencing of Methylobacterium tarhaniae DSM 25844.</title>
        <authorList>
            <person name="Chaudhry V."/>
            <person name="Patil P.B."/>
        </authorList>
    </citation>
    <scope>NUCLEOTIDE SEQUENCE [LARGE SCALE GENOMIC DNA]</scope>
    <source>
        <strain evidence="2 3">DSM 25844</strain>
    </source>
</reference>
<name>A0A0J6W0A6_9HYPH</name>
<dbReference type="AlphaFoldDB" id="A0A0J6W0A6"/>
<evidence type="ECO:0000256" key="1">
    <source>
        <dbReference type="SAM" id="MobiDB-lite"/>
    </source>
</evidence>
<comment type="caution">
    <text evidence="2">The sequence shown here is derived from an EMBL/GenBank/DDBJ whole genome shotgun (WGS) entry which is preliminary data.</text>
</comment>
<evidence type="ECO:0000313" key="2">
    <source>
        <dbReference type="EMBL" id="KMO44986.1"/>
    </source>
</evidence>
<sequence length="61" mass="6693">MQDRPALKAALRALVLLAGLGLVPRQEPHLDEDREGTPHPGFREPKGFVLGQGPPVDRDRT</sequence>
<keyword evidence="3" id="KW-1185">Reference proteome</keyword>
<gene>
    <name evidence="2" type="ORF">VQ03_00190</name>
</gene>
<dbReference type="Proteomes" id="UP000036449">
    <property type="component" value="Unassembled WGS sequence"/>
</dbReference>
<evidence type="ECO:0000313" key="3">
    <source>
        <dbReference type="Proteomes" id="UP000036449"/>
    </source>
</evidence>
<proteinExistence type="predicted"/>
<organism evidence="2 3">
    <name type="scientific">Methylobacterium tarhaniae</name>
    <dbReference type="NCBI Taxonomy" id="1187852"/>
    <lineage>
        <taxon>Bacteria</taxon>
        <taxon>Pseudomonadati</taxon>
        <taxon>Pseudomonadota</taxon>
        <taxon>Alphaproteobacteria</taxon>
        <taxon>Hyphomicrobiales</taxon>
        <taxon>Methylobacteriaceae</taxon>
        <taxon>Methylobacterium</taxon>
    </lineage>
</organism>
<dbReference type="EMBL" id="LABZ01000002">
    <property type="protein sequence ID" value="KMO44986.1"/>
    <property type="molecule type" value="Genomic_DNA"/>
</dbReference>
<dbReference type="RefSeq" id="WP_048448826.1">
    <property type="nucleotide sequence ID" value="NZ_LABZ01000002.1"/>
</dbReference>